<dbReference type="InterPro" id="IPR021858">
    <property type="entry name" value="Fun_TF"/>
</dbReference>
<evidence type="ECO:0000256" key="1">
    <source>
        <dbReference type="ARBA" id="ARBA00023242"/>
    </source>
</evidence>
<dbReference type="Gene3D" id="4.10.240.10">
    <property type="entry name" value="Zn(2)-C6 fungal-type DNA-binding domain"/>
    <property type="match status" value="1"/>
</dbReference>
<evidence type="ECO:0000259" key="2">
    <source>
        <dbReference type="PROSITE" id="PS50048"/>
    </source>
</evidence>
<keyword evidence="4" id="KW-1185">Reference proteome</keyword>
<dbReference type="EMBL" id="MU004188">
    <property type="protein sequence ID" value="KAF2496161.1"/>
    <property type="molecule type" value="Genomic_DNA"/>
</dbReference>
<dbReference type="Pfam" id="PF11951">
    <property type="entry name" value="Fungal_trans_2"/>
    <property type="match status" value="1"/>
</dbReference>
<protein>
    <recommendedName>
        <fullName evidence="2">Zn(2)-C6 fungal-type domain-containing protein</fullName>
    </recommendedName>
</protein>
<organism evidence="3 4">
    <name type="scientific">Lophium mytilinum</name>
    <dbReference type="NCBI Taxonomy" id="390894"/>
    <lineage>
        <taxon>Eukaryota</taxon>
        <taxon>Fungi</taxon>
        <taxon>Dikarya</taxon>
        <taxon>Ascomycota</taxon>
        <taxon>Pezizomycotina</taxon>
        <taxon>Dothideomycetes</taxon>
        <taxon>Pleosporomycetidae</taxon>
        <taxon>Mytilinidiales</taxon>
        <taxon>Mytilinidiaceae</taxon>
        <taxon>Lophium</taxon>
    </lineage>
</organism>
<dbReference type="InterPro" id="IPR001138">
    <property type="entry name" value="Zn2Cys6_DnaBD"/>
</dbReference>
<dbReference type="Pfam" id="PF00172">
    <property type="entry name" value="Zn_clus"/>
    <property type="match status" value="1"/>
</dbReference>
<name>A0A6A6QUR8_9PEZI</name>
<keyword evidence="1" id="KW-0539">Nucleus</keyword>
<gene>
    <name evidence="3" type="ORF">BU16DRAFT_608848</name>
</gene>
<dbReference type="PROSITE" id="PS00463">
    <property type="entry name" value="ZN2_CY6_FUNGAL_1"/>
    <property type="match status" value="1"/>
</dbReference>
<dbReference type="GO" id="GO:0001228">
    <property type="term" value="F:DNA-binding transcription activator activity, RNA polymerase II-specific"/>
    <property type="evidence" value="ECO:0007669"/>
    <property type="project" value="TreeGrafter"/>
</dbReference>
<dbReference type="PROSITE" id="PS50048">
    <property type="entry name" value="ZN2_CY6_FUNGAL_2"/>
    <property type="match status" value="1"/>
</dbReference>
<accession>A0A6A6QUR8</accession>
<dbReference type="GO" id="GO:0008270">
    <property type="term" value="F:zinc ion binding"/>
    <property type="evidence" value="ECO:0007669"/>
    <property type="project" value="InterPro"/>
</dbReference>
<feature type="domain" description="Zn(2)-C6 fungal-type" evidence="2">
    <location>
        <begin position="13"/>
        <end position="43"/>
    </location>
</feature>
<dbReference type="PANTHER" id="PTHR47784:SF5">
    <property type="entry name" value="STEROL UPTAKE CONTROL PROTEIN 2"/>
    <property type="match status" value="1"/>
</dbReference>
<reference evidence="3" key="1">
    <citation type="journal article" date="2020" name="Stud. Mycol.">
        <title>101 Dothideomycetes genomes: a test case for predicting lifestyles and emergence of pathogens.</title>
        <authorList>
            <person name="Haridas S."/>
            <person name="Albert R."/>
            <person name="Binder M."/>
            <person name="Bloem J."/>
            <person name="Labutti K."/>
            <person name="Salamov A."/>
            <person name="Andreopoulos B."/>
            <person name="Baker S."/>
            <person name="Barry K."/>
            <person name="Bills G."/>
            <person name="Bluhm B."/>
            <person name="Cannon C."/>
            <person name="Castanera R."/>
            <person name="Culley D."/>
            <person name="Daum C."/>
            <person name="Ezra D."/>
            <person name="Gonzalez J."/>
            <person name="Henrissat B."/>
            <person name="Kuo A."/>
            <person name="Liang C."/>
            <person name="Lipzen A."/>
            <person name="Lutzoni F."/>
            <person name="Magnuson J."/>
            <person name="Mondo S."/>
            <person name="Nolan M."/>
            <person name="Ohm R."/>
            <person name="Pangilinan J."/>
            <person name="Park H.-J."/>
            <person name="Ramirez L."/>
            <person name="Alfaro M."/>
            <person name="Sun H."/>
            <person name="Tritt A."/>
            <person name="Yoshinaga Y."/>
            <person name="Zwiers L.-H."/>
            <person name="Turgeon B."/>
            <person name="Goodwin S."/>
            <person name="Spatafora J."/>
            <person name="Crous P."/>
            <person name="Grigoriev I."/>
        </authorList>
    </citation>
    <scope>NUCLEOTIDE SEQUENCE</scope>
    <source>
        <strain evidence="3">CBS 269.34</strain>
    </source>
</reference>
<dbReference type="SMART" id="SM00066">
    <property type="entry name" value="GAL4"/>
    <property type="match status" value="1"/>
</dbReference>
<evidence type="ECO:0000313" key="3">
    <source>
        <dbReference type="EMBL" id="KAF2496161.1"/>
    </source>
</evidence>
<dbReference type="PANTHER" id="PTHR47784">
    <property type="entry name" value="STEROL UPTAKE CONTROL PROTEIN 2"/>
    <property type="match status" value="1"/>
</dbReference>
<dbReference type="InterPro" id="IPR053157">
    <property type="entry name" value="Sterol_Uptake_Regulator"/>
</dbReference>
<dbReference type="OrthoDB" id="5350673at2759"/>
<dbReference type="SUPFAM" id="SSF57701">
    <property type="entry name" value="Zn2/Cys6 DNA-binding domain"/>
    <property type="match status" value="1"/>
</dbReference>
<dbReference type="AlphaFoldDB" id="A0A6A6QUR8"/>
<dbReference type="InterPro" id="IPR036864">
    <property type="entry name" value="Zn2-C6_fun-type_DNA-bd_sf"/>
</dbReference>
<dbReference type="CDD" id="cd00067">
    <property type="entry name" value="GAL4"/>
    <property type="match status" value="1"/>
</dbReference>
<proteinExistence type="predicted"/>
<sequence length="452" mass="50439">MPPRRPHHKTRRGCTSCKKRRIKCDEHTPECHNCTKKNLTCSLLTLVPSSRLSSSSSPTPVPPSEAVARRVFVFRQCSPSPTPTISTLSSLTASFERCFSDSPAFFQSTGKELIHHFLTRTSSTLATHNPTQEVWQVAIPQIAVANPYLIHGIIAATSLHLSELHEEVESKKAFANIAARQMDLSLSKYRNQLFNITAENCNALFACSILTIIFQFRAFRDESAALLSLANLKDVDMLWVAAQLRTVSLGLLMNMRGGARAILSPSWSWISKGPLADIAERNWWPTDRTLRSPRHFEEDHRLHDLEELWMIPGQPYKNEHGVLGTALQDLRDTYALVAQLTDDPTAVGVITYPYKRGADDAGLGTLKDRGAIFKWPVGLSLEFMALVEQNNPHAFVIIAHWAVLLHRISDLWFLEGVASNFVATAASLLGKDSRSCIEWPIREIGLELPDGI</sequence>
<dbReference type="Proteomes" id="UP000799750">
    <property type="component" value="Unassembled WGS sequence"/>
</dbReference>
<evidence type="ECO:0000313" key="4">
    <source>
        <dbReference type="Proteomes" id="UP000799750"/>
    </source>
</evidence>